<feature type="transmembrane region" description="Helical" evidence="2">
    <location>
        <begin position="110"/>
        <end position="129"/>
    </location>
</feature>
<dbReference type="Proteomes" id="UP001140949">
    <property type="component" value="Unassembled WGS sequence"/>
</dbReference>
<evidence type="ECO:0000256" key="2">
    <source>
        <dbReference type="SAM" id="Phobius"/>
    </source>
</evidence>
<keyword evidence="2" id="KW-0812">Transmembrane</keyword>
<evidence type="ECO:0000313" key="4">
    <source>
        <dbReference type="Proteomes" id="UP001140949"/>
    </source>
</evidence>
<protein>
    <submittedName>
        <fullName evidence="3">GATA transcription factor 22 isoform X1</fullName>
    </submittedName>
</protein>
<sequence>MATATVRPPAESPSESVPIAARRRRLCGGVALKAPVSLQCLRNQANESKACDESSSSSKWWTGPGRCSQESGEEGEIRSGRSFEEKVQGCSGREGCCHFVNGSIMWPHPWLIILGSFSFSLAFFLFLFLSPSLES</sequence>
<accession>A0AAX6GVQ7</accession>
<gene>
    <name evidence="3" type="ORF">M6B38_125365</name>
</gene>
<keyword evidence="2" id="KW-0472">Membrane</keyword>
<evidence type="ECO:0000313" key="3">
    <source>
        <dbReference type="EMBL" id="KAJ6832819.1"/>
    </source>
</evidence>
<feature type="region of interest" description="Disordered" evidence="1">
    <location>
        <begin position="47"/>
        <end position="78"/>
    </location>
</feature>
<evidence type="ECO:0000256" key="1">
    <source>
        <dbReference type="SAM" id="MobiDB-lite"/>
    </source>
</evidence>
<comment type="caution">
    <text evidence="3">The sequence shown here is derived from an EMBL/GenBank/DDBJ whole genome shotgun (WGS) entry which is preliminary data.</text>
</comment>
<reference evidence="3" key="2">
    <citation type="submission" date="2023-04" db="EMBL/GenBank/DDBJ databases">
        <authorList>
            <person name="Bruccoleri R.E."/>
            <person name="Oakeley E.J."/>
            <person name="Faust A.-M."/>
            <person name="Dessus-Babus S."/>
            <person name="Altorfer M."/>
            <person name="Burckhardt D."/>
            <person name="Oertli M."/>
            <person name="Naumann U."/>
            <person name="Petersen F."/>
            <person name="Wong J."/>
        </authorList>
    </citation>
    <scope>NUCLEOTIDE SEQUENCE</scope>
    <source>
        <strain evidence="3">GSM-AAB239-AS_SAM_17_03QT</strain>
        <tissue evidence="3">Leaf</tissue>
    </source>
</reference>
<keyword evidence="4" id="KW-1185">Reference proteome</keyword>
<proteinExistence type="predicted"/>
<keyword evidence="2" id="KW-1133">Transmembrane helix</keyword>
<dbReference type="EMBL" id="JANAVB010015609">
    <property type="protein sequence ID" value="KAJ6832819.1"/>
    <property type="molecule type" value="Genomic_DNA"/>
</dbReference>
<name>A0AAX6GVQ7_IRIPA</name>
<dbReference type="AlphaFoldDB" id="A0AAX6GVQ7"/>
<organism evidence="3 4">
    <name type="scientific">Iris pallida</name>
    <name type="common">Sweet iris</name>
    <dbReference type="NCBI Taxonomy" id="29817"/>
    <lineage>
        <taxon>Eukaryota</taxon>
        <taxon>Viridiplantae</taxon>
        <taxon>Streptophyta</taxon>
        <taxon>Embryophyta</taxon>
        <taxon>Tracheophyta</taxon>
        <taxon>Spermatophyta</taxon>
        <taxon>Magnoliopsida</taxon>
        <taxon>Liliopsida</taxon>
        <taxon>Asparagales</taxon>
        <taxon>Iridaceae</taxon>
        <taxon>Iridoideae</taxon>
        <taxon>Irideae</taxon>
        <taxon>Iris</taxon>
    </lineage>
</organism>
<reference evidence="3" key="1">
    <citation type="journal article" date="2023" name="GigaByte">
        <title>Genome assembly of the bearded iris, Iris pallida Lam.</title>
        <authorList>
            <person name="Bruccoleri R.E."/>
            <person name="Oakeley E.J."/>
            <person name="Faust A.M.E."/>
            <person name="Altorfer M."/>
            <person name="Dessus-Babus S."/>
            <person name="Burckhardt D."/>
            <person name="Oertli M."/>
            <person name="Naumann U."/>
            <person name="Petersen F."/>
            <person name="Wong J."/>
        </authorList>
    </citation>
    <scope>NUCLEOTIDE SEQUENCE</scope>
    <source>
        <strain evidence="3">GSM-AAB239-AS_SAM_17_03QT</strain>
    </source>
</reference>